<comment type="caution">
    <text evidence="2">The sequence shown here is derived from an EMBL/GenBank/DDBJ whole genome shotgun (WGS) entry which is preliminary data.</text>
</comment>
<reference evidence="2 3" key="1">
    <citation type="submission" date="2014-02" db="EMBL/GenBank/DDBJ databases">
        <title>The genome sequence of Colletotrichum nymphaeae SA-01.</title>
        <authorList>
            <person name="Baroncelli R."/>
            <person name="Thon M.R."/>
        </authorList>
    </citation>
    <scope>NUCLEOTIDE SEQUENCE [LARGE SCALE GENOMIC DNA]</scope>
    <source>
        <strain evidence="2 3">SA-01</strain>
    </source>
</reference>
<name>A0A135UVC6_9PEZI</name>
<proteinExistence type="predicted"/>
<sequence>MTSSTPPEPPGPQEDHPWVPSRIQMFHLSDAGSAYTCRKKNQATMYGVSQMLRFEVATCLNVLGGPHDPTSAKPNSQLKDDLPRPTPVRTPHSVGAAETRASGSLEASYFSPLRQILSEFNSSLVQTRSAGYRGRNRGAIPYRSGRRRRESTTLDCESAAGEAPGLQGGLGQPEQTRIKAKPMQACSAGSWSVSGVPWPLPPCCGRSWWNPRPTR</sequence>
<dbReference type="AlphaFoldDB" id="A0A135UVC6"/>
<dbReference type="Proteomes" id="UP000070054">
    <property type="component" value="Unassembled WGS sequence"/>
</dbReference>
<organism evidence="2 3">
    <name type="scientific">Colletotrichum nymphaeae SA-01</name>
    <dbReference type="NCBI Taxonomy" id="1460502"/>
    <lineage>
        <taxon>Eukaryota</taxon>
        <taxon>Fungi</taxon>
        <taxon>Dikarya</taxon>
        <taxon>Ascomycota</taxon>
        <taxon>Pezizomycotina</taxon>
        <taxon>Sordariomycetes</taxon>
        <taxon>Hypocreomycetidae</taxon>
        <taxon>Glomerellales</taxon>
        <taxon>Glomerellaceae</taxon>
        <taxon>Colletotrichum</taxon>
        <taxon>Colletotrichum acutatum species complex</taxon>
    </lineage>
</organism>
<dbReference type="EMBL" id="JEMN01000098">
    <property type="protein sequence ID" value="KXH64358.1"/>
    <property type="molecule type" value="Genomic_DNA"/>
</dbReference>
<feature type="region of interest" description="Disordered" evidence="1">
    <location>
        <begin position="67"/>
        <end position="101"/>
    </location>
</feature>
<keyword evidence="3" id="KW-1185">Reference proteome</keyword>
<protein>
    <submittedName>
        <fullName evidence="2">Uncharacterized protein</fullName>
    </submittedName>
</protein>
<evidence type="ECO:0000313" key="2">
    <source>
        <dbReference type="EMBL" id="KXH64358.1"/>
    </source>
</evidence>
<evidence type="ECO:0000313" key="3">
    <source>
        <dbReference type="Proteomes" id="UP000070054"/>
    </source>
</evidence>
<evidence type="ECO:0000256" key="1">
    <source>
        <dbReference type="SAM" id="MobiDB-lite"/>
    </source>
</evidence>
<gene>
    <name evidence="2" type="ORF">CNYM01_13709</name>
</gene>
<accession>A0A135UVC6</accession>